<protein>
    <submittedName>
        <fullName evidence="2">Uncharacterized protein</fullName>
    </submittedName>
</protein>
<feature type="compositionally biased region" description="Low complexity" evidence="1">
    <location>
        <begin position="111"/>
        <end position="124"/>
    </location>
</feature>
<evidence type="ECO:0000313" key="2">
    <source>
        <dbReference type="EMBL" id="KAF2481652.1"/>
    </source>
</evidence>
<dbReference type="GeneID" id="54474902"/>
<organism evidence="2 3">
    <name type="scientific">Neohortaea acidophila</name>
    <dbReference type="NCBI Taxonomy" id="245834"/>
    <lineage>
        <taxon>Eukaryota</taxon>
        <taxon>Fungi</taxon>
        <taxon>Dikarya</taxon>
        <taxon>Ascomycota</taxon>
        <taxon>Pezizomycotina</taxon>
        <taxon>Dothideomycetes</taxon>
        <taxon>Dothideomycetidae</taxon>
        <taxon>Mycosphaerellales</taxon>
        <taxon>Teratosphaeriaceae</taxon>
        <taxon>Neohortaea</taxon>
    </lineage>
</organism>
<accession>A0A6A6PNR1</accession>
<feature type="compositionally biased region" description="Basic and acidic residues" evidence="1">
    <location>
        <begin position="69"/>
        <end position="84"/>
    </location>
</feature>
<reference evidence="2" key="1">
    <citation type="journal article" date="2020" name="Stud. Mycol.">
        <title>101 Dothideomycetes genomes: a test case for predicting lifestyles and emergence of pathogens.</title>
        <authorList>
            <person name="Haridas S."/>
            <person name="Albert R."/>
            <person name="Binder M."/>
            <person name="Bloem J."/>
            <person name="Labutti K."/>
            <person name="Salamov A."/>
            <person name="Andreopoulos B."/>
            <person name="Baker S."/>
            <person name="Barry K."/>
            <person name="Bills G."/>
            <person name="Bluhm B."/>
            <person name="Cannon C."/>
            <person name="Castanera R."/>
            <person name="Culley D."/>
            <person name="Daum C."/>
            <person name="Ezra D."/>
            <person name="Gonzalez J."/>
            <person name="Henrissat B."/>
            <person name="Kuo A."/>
            <person name="Liang C."/>
            <person name="Lipzen A."/>
            <person name="Lutzoni F."/>
            <person name="Magnuson J."/>
            <person name="Mondo S."/>
            <person name="Nolan M."/>
            <person name="Ohm R."/>
            <person name="Pangilinan J."/>
            <person name="Park H.-J."/>
            <person name="Ramirez L."/>
            <person name="Alfaro M."/>
            <person name="Sun H."/>
            <person name="Tritt A."/>
            <person name="Yoshinaga Y."/>
            <person name="Zwiers L.-H."/>
            <person name="Turgeon B."/>
            <person name="Goodwin S."/>
            <person name="Spatafora J."/>
            <person name="Crous P."/>
            <person name="Grigoriev I."/>
        </authorList>
    </citation>
    <scope>NUCLEOTIDE SEQUENCE</scope>
    <source>
        <strain evidence="2">CBS 113389</strain>
    </source>
</reference>
<keyword evidence="3" id="KW-1185">Reference proteome</keyword>
<dbReference type="AlphaFoldDB" id="A0A6A6PNR1"/>
<proteinExistence type="predicted"/>
<dbReference type="Proteomes" id="UP000799767">
    <property type="component" value="Unassembled WGS sequence"/>
</dbReference>
<gene>
    <name evidence="2" type="ORF">BDY17DRAFT_299412</name>
</gene>
<dbReference type="RefSeq" id="XP_033588222.1">
    <property type="nucleotide sequence ID" value="XM_033733900.1"/>
</dbReference>
<feature type="region of interest" description="Disordered" evidence="1">
    <location>
        <begin position="35"/>
        <end position="124"/>
    </location>
</feature>
<evidence type="ECO:0000256" key="1">
    <source>
        <dbReference type="SAM" id="MobiDB-lite"/>
    </source>
</evidence>
<dbReference type="EMBL" id="MU001637">
    <property type="protein sequence ID" value="KAF2481652.1"/>
    <property type="molecule type" value="Genomic_DNA"/>
</dbReference>
<name>A0A6A6PNR1_9PEZI</name>
<sequence>MPIWEGMSSQIRSHRSFNGRECAVWHCAFSSPLPLQPDHLAAQKSSPPFQKNIPTTTRSHEQPLQPPSSRRDEPDGARTPERKARLPPNVTSRAVSAGRFHRPRGAKIAPTSSSRTCGSRRSAC</sequence>
<evidence type="ECO:0000313" key="3">
    <source>
        <dbReference type="Proteomes" id="UP000799767"/>
    </source>
</evidence>
<feature type="compositionally biased region" description="Polar residues" evidence="1">
    <location>
        <begin position="43"/>
        <end position="57"/>
    </location>
</feature>